<dbReference type="AlphaFoldDB" id="B9Z6D4"/>
<dbReference type="eggNOG" id="COG2077">
    <property type="taxonomic scope" value="Bacteria"/>
</dbReference>
<sequence length="172" mass="19490">MNMFTLQHRDDALQVLGDFPQVGNPLHSFMLVDENLNDVSLEQFHGSPKAIITLLSLDEQEYGGIELLQETRRFLEQWPGLRLFVISVDSPSTLRRARREHGLPGVTLLSTLRGRDFHKFYGVLIADYPLAGYTAPSLILTDSRDQVIYAERLRGTEDLFDFAGIAKTIEGR</sequence>
<accession>B9Z6D4</accession>
<dbReference type="EMBL" id="ACIS01000008">
    <property type="protein sequence ID" value="EEG07509.1"/>
    <property type="molecule type" value="Genomic_DNA"/>
</dbReference>
<reference evidence="2 3" key="1">
    <citation type="submission" date="2009-02" db="EMBL/GenBank/DDBJ databases">
        <title>Sequencing of the draft genome and assembly of Lutiella nitroferrum 2002.</title>
        <authorList>
            <consortium name="US DOE Joint Genome Institute (JGI-PGF)"/>
            <person name="Lucas S."/>
            <person name="Copeland A."/>
            <person name="Lapidus A."/>
            <person name="Glavina del Rio T."/>
            <person name="Tice H."/>
            <person name="Bruce D."/>
            <person name="Goodwin L."/>
            <person name="Pitluck S."/>
            <person name="Larimer F."/>
            <person name="Land M.L."/>
            <person name="Hauser L."/>
            <person name="Coates J.D."/>
        </authorList>
    </citation>
    <scope>NUCLEOTIDE SEQUENCE [LARGE SCALE GENOMIC DNA]</scope>
    <source>
        <strain evidence="2 3">2002</strain>
    </source>
</reference>
<protein>
    <submittedName>
        <fullName evidence="2">Redoxin domain protein</fullName>
    </submittedName>
</protein>
<evidence type="ECO:0000313" key="3">
    <source>
        <dbReference type="Proteomes" id="UP000003165"/>
    </source>
</evidence>
<dbReference type="InterPro" id="IPR036249">
    <property type="entry name" value="Thioredoxin-like_sf"/>
</dbReference>
<proteinExistence type="predicted"/>
<keyword evidence="1" id="KW-0676">Redox-active center</keyword>
<dbReference type="SUPFAM" id="SSF52833">
    <property type="entry name" value="Thioredoxin-like"/>
    <property type="match status" value="1"/>
</dbReference>
<organism evidence="2 3">
    <name type="scientific">Pseudogulbenkiania ferrooxidans 2002</name>
    <dbReference type="NCBI Taxonomy" id="279714"/>
    <lineage>
        <taxon>Bacteria</taxon>
        <taxon>Pseudomonadati</taxon>
        <taxon>Pseudomonadota</taxon>
        <taxon>Betaproteobacteria</taxon>
        <taxon>Neisseriales</taxon>
        <taxon>Chromobacteriaceae</taxon>
        <taxon>Pseudogulbenkiania</taxon>
    </lineage>
</organism>
<dbReference type="Proteomes" id="UP000003165">
    <property type="component" value="Unassembled WGS sequence"/>
</dbReference>
<comment type="caution">
    <text evidence="2">The sequence shown here is derived from an EMBL/GenBank/DDBJ whole genome shotgun (WGS) entry which is preliminary data.</text>
</comment>
<dbReference type="Gene3D" id="3.40.30.10">
    <property type="entry name" value="Glutaredoxin"/>
    <property type="match status" value="1"/>
</dbReference>
<dbReference type="RefSeq" id="WP_008954851.1">
    <property type="nucleotide sequence ID" value="NZ_ACIS01000008.1"/>
</dbReference>
<gene>
    <name evidence="2" type="ORF">FuraDRAFT_2831</name>
</gene>
<dbReference type="PANTHER" id="PTHR43110">
    <property type="entry name" value="THIOL PEROXIDASE"/>
    <property type="match status" value="1"/>
</dbReference>
<name>B9Z6D4_9NEIS</name>
<evidence type="ECO:0000256" key="1">
    <source>
        <dbReference type="ARBA" id="ARBA00023284"/>
    </source>
</evidence>
<keyword evidence="3" id="KW-1185">Reference proteome</keyword>
<dbReference type="InterPro" id="IPR050455">
    <property type="entry name" value="Tpx_Peroxidase_subfamily"/>
</dbReference>
<dbReference type="PANTHER" id="PTHR43110:SF1">
    <property type="entry name" value="THIOL PEROXIDASE"/>
    <property type="match status" value="1"/>
</dbReference>
<evidence type="ECO:0000313" key="2">
    <source>
        <dbReference type="EMBL" id="EEG07509.1"/>
    </source>
</evidence>